<evidence type="ECO:0000256" key="1">
    <source>
        <dbReference type="ARBA" id="ARBA00023015"/>
    </source>
</evidence>
<dbReference type="EMBL" id="BMOY01000031">
    <property type="protein sequence ID" value="GGJ10031.1"/>
    <property type="molecule type" value="Genomic_DNA"/>
</dbReference>
<reference evidence="5" key="2">
    <citation type="submission" date="2020-09" db="EMBL/GenBank/DDBJ databases">
        <authorList>
            <person name="Sun Q."/>
            <person name="Ohkuma M."/>
        </authorList>
    </citation>
    <scope>NUCLEOTIDE SEQUENCE</scope>
    <source>
        <strain evidence="5">JCM 18487</strain>
    </source>
</reference>
<dbReference type="Gene3D" id="1.10.10.10">
    <property type="entry name" value="Winged helix-like DNA-binding domain superfamily/Winged helix DNA-binding domain"/>
    <property type="match status" value="1"/>
</dbReference>
<organism evidence="5 6">
    <name type="scientific">Alicyclobacillus cellulosilyticus</name>
    <dbReference type="NCBI Taxonomy" id="1003997"/>
    <lineage>
        <taxon>Bacteria</taxon>
        <taxon>Bacillati</taxon>
        <taxon>Bacillota</taxon>
        <taxon>Bacilli</taxon>
        <taxon>Bacillales</taxon>
        <taxon>Alicyclobacillaceae</taxon>
        <taxon>Alicyclobacillus</taxon>
    </lineage>
</organism>
<accession>A0A917KFA0</accession>
<proteinExistence type="predicted"/>
<dbReference type="InterPro" id="IPR002577">
    <property type="entry name" value="HTH_HxlR"/>
</dbReference>
<feature type="domain" description="HTH hxlR-type" evidence="4">
    <location>
        <begin position="7"/>
        <end position="106"/>
    </location>
</feature>
<dbReference type="AlphaFoldDB" id="A0A917KFA0"/>
<dbReference type="GO" id="GO:0003677">
    <property type="term" value="F:DNA binding"/>
    <property type="evidence" value="ECO:0007669"/>
    <property type="project" value="UniProtKB-KW"/>
</dbReference>
<dbReference type="PANTHER" id="PTHR33204">
    <property type="entry name" value="TRANSCRIPTIONAL REGULATOR, MARR FAMILY"/>
    <property type="match status" value="1"/>
</dbReference>
<protein>
    <submittedName>
        <fullName evidence="5">Transcriptional regulator</fullName>
    </submittedName>
</protein>
<reference evidence="5" key="1">
    <citation type="journal article" date="2014" name="Int. J. Syst. Evol. Microbiol.">
        <title>Complete genome sequence of Corynebacterium casei LMG S-19264T (=DSM 44701T), isolated from a smear-ripened cheese.</title>
        <authorList>
            <consortium name="US DOE Joint Genome Institute (JGI-PGF)"/>
            <person name="Walter F."/>
            <person name="Albersmeier A."/>
            <person name="Kalinowski J."/>
            <person name="Ruckert C."/>
        </authorList>
    </citation>
    <scope>NUCLEOTIDE SEQUENCE</scope>
    <source>
        <strain evidence="5">JCM 18487</strain>
    </source>
</reference>
<evidence type="ECO:0000313" key="5">
    <source>
        <dbReference type="EMBL" id="GGJ10031.1"/>
    </source>
</evidence>
<name>A0A917KFA0_9BACL</name>
<gene>
    <name evidence="5" type="ORF">GCM10010885_19000</name>
</gene>
<dbReference type="PROSITE" id="PS51118">
    <property type="entry name" value="HTH_HXLR"/>
    <property type="match status" value="1"/>
</dbReference>
<sequence>MADLHLCPKFEAAFQLLGKCWTGLIIRALLDGPKRFKDVSDMIPGLSDRMLAKRFKELEAAGIVVRKVYPDTPVRIEYELTEKGRSLRAVMDEVQKWADRWMAEASDTTTAPGVAETARE</sequence>
<dbReference type="Pfam" id="PF01638">
    <property type="entry name" value="HxlR"/>
    <property type="match status" value="1"/>
</dbReference>
<keyword evidence="2" id="KW-0238">DNA-binding</keyword>
<dbReference type="Proteomes" id="UP000637695">
    <property type="component" value="Unassembled WGS sequence"/>
</dbReference>
<keyword evidence="1" id="KW-0805">Transcription regulation</keyword>
<keyword evidence="6" id="KW-1185">Reference proteome</keyword>
<dbReference type="PANTHER" id="PTHR33204:SF37">
    <property type="entry name" value="HTH-TYPE TRANSCRIPTIONAL REGULATOR YODB"/>
    <property type="match status" value="1"/>
</dbReference>
<dbReference type="InterPro" id="IPR036388">
    <property type="entry name" value="WH-like_DNA-bd_sf"/>
</dbReference>
<evidence type="ECO:0000256" key="2">
    <source>
        <dbReference type="ARBA" id="ARBA00023125"/>
    </source>
</evidence>
<dbReference type="SUPFAM" id="SSF46785">
    <property type="entry name" value="Winged helix' DNA-binding domain"/>
    <property type="match status" value="1"/>
</dbReference>
<evidence type="ECO:0000259" key="4">
    <source>
        <dbReference type="PROSITE" id="PS51118"/>
    </source>
</evidence>
<evidence type="ECO:0000313" key="6">
    <source>
        <dbReference type="Proteomes" id="UP000637695"/>
    </source>
</evidence>
<dbReference type="InterPro" id="IPR036390">
    <property type="entry name" value="WH_DNA-bd_sf"/>
</dbReference>
<comment type="caution">
    <text evidence="5">The sequence shown here is derived from an EMBL/GenBank/DDBJ whole genome shotgun (WGS) entry which is preliminary data.</text>
</comment>
<keyword evidence="3" id="KW-0804">Transcription</keyword>
<dbReference type="RefSeq" id="WP_188882694.1">
    <property type="nucleotide sequence ID" value="NZ_BMOY01000031.1"/>
</dbReference>
<evidence type="ECO:0000256" key="3">
    <source>
        <dbReference type="ARBA" id="ARBA00023163"/>
    </source>
</evidence>